<feature type="transmembrane region" description="Helical" evidence="1">
    <location>
        <begin position="90"/>
        <end position="109"/>
    </location>
</feature>
<organism evidence="2">
    <name type="scientific">Cacopsylla melanoneura</name>
    <dbReference type="NCBI Taxonomy" id="428564"/>
    <lineage>
        <taxon>Eukaryota</taxon>
        <taxon>Metazoa</taxon>
        <taxon>Ecdysozoa</taxon>
        <taxon>Arthropoda</taxon>
        <taxon>Hexapoda</taxon>
        <taxon>Insecta</taxon>
        <taxon>Pterygota</taxon>
        <taxon>Neoptera</taxon>
        <taxon>Paraneoptera</taxon>
        <taxon>Hemiptera</taxon>
        <taxon>Sternorrhyncha</taxon>
        <taxon>Psylloidea</taxon>
        <taxon>Psyllidae</taxon>
        <taxon>Psyllinae</taxon>
        <taxon>Cacopsylla</taxon>
    </lineage>
</organism>
<feature type="transmembrane region" description="Helical" evidence="1">
    <location>
        <begin position="115"/>
        <end position="139"/>
    </location>
</feature>
<keyword evidence="1" id="KW-0812">Transmembrane</keyword>
<keyword evidence="1" id="KW-1133">Transmembrane helix</keyword>
<name>A0A8D8SCM7_9HEMI</name>
<dbReference type="AlphaFoldDB" id="A0A8D8SCM7"/>
<proteinExistence type="predicted"/>
<accession>A0A8D8SCM7</accession>
<feature type="transmembrane region" description="Helical" evidence="1">
    <location>
        <begin position="58"/>
        <end position="78"/>
    </location>
</feature>
<keyword evidence="1" id="KW-0472">Membrane</keyword>
<feature type="transmembrane region" description="Helical" evidence="1">
    <location>
        <begin position="26"/>
        <end position="46"/>
    </location>
</feature>
<evidence type="ECO:0000256" key="1">
    <source>
        <dbReference type="SAM" id="Phobius"/>
    </source>
</evidence>
<dbReference type="EMBL" id="HBUF01216071">
    <property type="protein sequence ID" value="CAG6667253.1"/>
    <property type="molecule type" value="Transcribed_RNA"/>
</dbReference>
<evidence type="ECO:0000313" key="2">
    <source>
        <dbReference type="EMBL" id="CAG6667253.1"/>
    </source>
</evidence>
<reference evidence="2" key="1">
    <citation type="submission" date="2021-05" db="EMBL/GenBank/DDBJ databases">
        <authorList>
            <person name="Alioto T."/>
            <person name="Alioto T."/>
            <person name="Gomez Garrido J."/>
        </authorList>
    </citation>
    <scope>NUCLEOTIDE SEQUENCE</scope>
</reference>
<protein>
    <submittedName>
        <fullName evidence="2">Uncharacterized protein</fullName>
    </submittedName>
</protein>
<sequence>MYGKLHTGYSICRLLFRMSTRSLSRMLTLSCLSMINMIILLCFTRYRFPFSMIDFRILFFKPIDLFFLILFRFLTYFLNITLSQMLFLRWLLCMLLLVQILFHVLSYFFNITVSHVLFLGWFLVLLYMLFQLFNIWIVFKFFISCLTLI</sequence>